<dbReference type="RefSeq" id="WP_329492824.1">
    <property type="nucleotide sequence ID" value="NZ_CP108460.1"/>
</dbReference>
<evidence type="ECO:0000313" key="2">
    <source>
        <dbReference type="Proteomes" id="UP001432014"/>
    </source>
</evidence>
<organism evidence="1 2">
    <name type="scientific">Kitasatospora herbaricolor</name>
    <dbReference type="NCBI Taxonomy" id="68217"/>
    <lineage>
        <taxon>Bacteria</taxon>
        <taxon>Bacillati</taxon>
        <taxon>Actinomycetota</taxon>
        <taxon>Actinomycetes</taxon>
        <taxon>Kitasatosporales</taxon>
        <taxon>Streptomycetaceae</taxon>
        <taxon>Kitasatospora</taxon>
    </lineage>
</organism>
<gene>
    <name evidence="1" type="ORF">OG469_01045</name>
</gene>
<dbReference type="Gene3D" id="3.40.30.10">
    <property type="entry name" value="Glutaredoxin"/>
    <property type="match status" value="1"/>
</dbReference>
<evidence type="ECO:0000313" key="1">
    <source>
        <dbReference type="EMBL" id="WUS54208.1"/>
    </source>
</evidence>
<dbReference type="Proteomes" id="UP001432014">
    <property type="component" value="Chromosome"/>
</dbReference>
<evidence type="ECO:0008006" key="3">
    <source>
        <dbReference type="Google" id="ProtNLM"/>
    </source>
</evidence>
<reference evidence="1 2" key="1">
    <citation type="submission" date="2022-10" db="EMBL/GenBank/DDBJ databases">
        <title>The complete genomes of actinobacterial strains from the NBC collection.</title>
        <authorList>
            <person name="Joergensen T.S."/>
            <person name="Alvarez Arevalo M."/>
            <person name="Sterndorff E.B."/>
            <person name="Faurdal D."/>
            <person name="Vuksanovic O."/>
            <person name="Mourched A.-S."/>
            <person name="Charusanti P."/>
            <person name="Shaw S."/>
            <person name="Blin K."/>
            <person name="Weber T."/>
        </authorList>
    </citation>
    <scope>NUCLEOTIDE SEQUENCE [LARGE SCALE GENOMIC DNA]</scope>
    <source>
        <strain evidence="1 2">NBC_01247</strain>
    </source>
</reference>
<keyword evidence="2" id="KW-1185">Reference proteome</keyword>
<dbReference type="InterPro" id="IPR036249">
    <property type="entry name" value="Thioredoxin-like_sf"/>
</dbReference>
<dbReference type="SUPFAM" id="SSF52833">
    <property type="entry name" value="Thioredoxin-like"/>
    <property type="match status" value="1"/>
</dbReference>
<sequence length="185" mass="18755">MTLLAVALAGVGALSLLNLVVAIGVVRRLREHSERLANVGGPATGPSDPLVAPVGGRVGSFRATGSGGPVTDQDLADGTLVAFFSPSCLPCQEKLPGFVAHAADRPGGDGRILAVVVGDAEESRPMLAALAPVVRTVHEELDGPVGTAFGVRAFPASVRVERAADGRLLVAETGVWPRGAVAVAR</sequence>
<protein>
    <recommendedName>
        <fullName evidence="3">Thioredoxin domain-containing protein</fullName>
    </recommendedName>
</protein>
<proteinExistence type="predicted"/>
<name>A0ABZ1W051_9ACTN</name>
<accession>A0ABZ1W051</accession>
<dbReference type="EMBL" id="CP108482">
    <property type="protein sequence ID" value="WUS54208.1"/>
    <property type="molecule type" value="Genomic_DNA"/>
</dbReference>